<feature type="domain" description="Helix-hairpin-helix DNA-binding motif class 1" evidence="2">
    <location>
        <begin position="195"/>
        <end position="214"/>
    </location>
</feature>
<accession>A0ABP2AUZ1</accession>
<evidence type="ECO:0000259" key="2">
    <source>
        <dbReference type="SMART" id="SM00278"/>
    </source>
</evidence>
<dbReference type="Gene3D" id="3.10.560.10">
    <property type="entry name" value="Outer membrane lipoprotein wza domain like"/>
    <property type="match status" value="1"/>
</dbReference>
<dbReference type="NCBIfam" id="TIGR00426">
    <property type="entry name" value="competence protein ComEA helix-hairpin-helix repeat region"/>
    <property type="match status" value="1"/>
</dbReference>
<keyword evidence="1" id="KW-0472">Membrane</keyword>
<dbReference type="RefSeq" id="WP_055259455.1">
    <property type="nucleotide sequence ID" value="NZ_CABIXL010000005.1"/>
</dbReference>
<keyword evidence="4" id="KW-1185">Reference proteome</keyword>
<name>A0ABP2AUZ1_SARVE</name>
<evidence type="ECO:0000313" key="3">
    <source>
        <dbReference type="EMBL" id="CUO02166.1"/>
    </source>
</evidence>
<protein>
    <submittedName>
        <fullName evidence="3">ComE operon protein 1</fullName>
    </submittedName>
</protein>
<feature type="domain" description="Helix-hairpin-helix DNA-binding motif class 1" evidence="2">
    <location>
        <begin position="165"/>
        <end position="184"/>
    </location>
</feature>
<dbReference type="InterPro" id="IPR019554">
    <property type="entry name" value="Soluble_ligand-bd"/>
</dbReference>
<gene>
    <name evidence="3" type="primary">comEA</name>
    <name evidence="3" type="ORF">ERS852473_01689</name>
</gene>
<dbReference type="PANTHER" id="PTHR21180">
    <property type="entry name" value="ENDONUCLEASE/EXONUCLEASE/PHOSPHATASE FAMILY DOMAIN-CONTAINING PROTEIN 1"/>
    <property type="match status" value="1"/>
</dbReference>
<dbReference type="SUPFAM" id="SSF47781">
    <property type="entry name" value="RuvA domain 2-like"/>
    <property type="match status" value="1"/>
</dbReference>
<feature type="transmembrane region" description="Helical" evidence="1">
    <location>
        <begin position="7"/>
        <end position="26"/>
    </location>
</feature>
<organism evidence="3 4">
    <name type="scientific">Sarcina ventriculi</name>
    <name type="common">Clostridium ventriculi</name>
    <dbReference type="NCBI Taxonomy" id="1267"/>
    <lineage>
        <taxon>Bacteria</taxon>
        <taxon>Bacillati</taxon>
        <taxon>Bacillota</taxon>
        <taxon>Clostridia</taxon>
        <taxon>Eubacteriales</taxon>
        <taxon>Clostridiaceae</taxon>
        <taxon>Sarcina</taxon>
    </lineage>
</organism>
<dbReference type="Proteomes" id="UP000095488">
    <property type="component" value="Unassembled WGS sequence"/>
</dbReference>
<dbReference type="EMBL" id="CYZR01000005">
    <property type="protein sequence ID" value="CUO02166.1"/>
    <property type="molecule type" value="Genomic_DNA"/>
</dbReference>
<dbReference type="Gene3D" id="1.10.150.280">
    <property type="entry name" value="AF1531-like domain"/>
    <property type="match status" value="1"/>
</dbReference>
<evidence type="ECO:0000256" key="1">
    <source>
        <dbReference type="SAM" id="Phobius"/>
    </source>
</evidence>
<dbReference type="Pfam" id="PF10531">
    <property type="entry name" value="SLBB"/>
    <property type="match status" value="1"/>
</dbReference>
<dbReference type="SMART" id="SM00278">
    <property type="entry name" value="HhH1"/>
    <property type="match status" value="2"/>
</dbReference>
<keyword evidence="1" id="KW-1133">Transmembrane helix</keyword>
<dbReference type="InterPro" id="IPR004509">
    <property type="entry name" value="Competence_ComEA_HhH"/>
</dbReference>
<dbReference type="Pfam" id="PF12836">
    <property type="entry name" value="HHH_3"/>
    <property type="match status" value="1"/>
</dbReference>
<dbReference type="InterPro" id="IPR051675">
    <property type="entry name" value="Endo/Exo/Phosphatase_dom_1"/>
</dbReference>
<keyword evidence="1" id="KW-0812">Transmembrane</keyword>
<evidence type="ECO:0000313" key="4">
    <source>
        <dbReference type="Proteomes" id="UP000095488"/>
    </source>
</evidence>
<dbReference type="InterPro" id="IPR010994">
    <property type="entry name" value="RuvA_2-like"/>
</dbReference>
<sequence length="218" mass="24130">MKNKDKIVGSIVLLGIIAIFLVFGYVNTRPQNISKDDLEKIFVESDMDDKKNLYSEENNSINTENNNKIIVEIKGEVNTPNVYTLNEGSRIYELIDLAGGLTPFGDDKNINKASVLVDGQCIVIGNIMDEENVQSIDELNNGIKESISLSQNKDDKININRASRDDLMKLSGIGESKAQAIISYRDSIGGFKDVDELKNVDGIGEKTVEKLKESITIN</sequence>
<comment type="caution">
    <text evidence="3">The sequence shown here is derived from an EMBL/GenBank/DDBJ whole genome shotgun (WGS) entry which is preliminary data.</text>
</comment>
<proteinExistence type="predicted"/>
<dbReference type="PANTHER" id="PTHR21180:SF32">
    <property type="entry name" value="ENDONUCLEASE_EXONUCLEASE_PHOSPHATASE FAMILY DOMAIN-CONTAINING PROTEIN 1"/>
    <property type="match status" value="1"/>
</dbReference>
<dbReference type="InterPro" id="IPR003583">
    <property type="entry name" value="Hlx-hairpin-Hlx_DNA-bd_motif"/>
</dbReference>
<reference evidence="3 4" key="1">
    <citation type="submission" date="2015-09" db="EMBL/GenBank/DDBJ databases">
        <authorList>
            <consortium name="Pathogen Informatics"/>
            <person name="Wu L."/>
            <person name="Ma J."/>
        </authorList>
    </citation>
    <scope>NUCLEOTIDE SEQUENCE [LARGE SCALE GENOMIC DNA]</scope>
    <source>
        <strain evidence="3 4">2789STDY5834858</strain>
    </source>
</reference>